<protein>
    <submittedName>
        <fullName evidence="2">Uncharacterized protein</fullName>
    </submittedName>
</protein>
<proteinExistence type="predicted"/>
<dbReference type="EMBL" id="KZ679262">
    <property type="protein sequence ID" value="PTB40639.1"/>
    <property type="molecule type" value="Genomic_DNA"/>
</dbReference>
<evidence type="ECO:0000256" key="1">
    <source>
        <dbReference type="SAM" id="MobiDB-lite"/>
    </source>
</evidence>
<keyword evidence="3" id="KW-1185">Reference proteome</keyword>
<dbReference type="Proteomes" id="UP000240493">
    <property type="component" value="Unassembled WGS sequence"/>
</dbReference>
<accession>A0A2T3Z752</accession>
<reference evidence="2 3" key="1">
    <citation type="submission" date="2016-07" db="EMBL/GenBank/DDBJ databases">
        <title>Multiple horizontal gene transfer events from other fungi enriched the ability of initially mycotrophic Trichoderma (Ascomycota) to feed on dead plant biomass.</title>
        <authorList>
            <consortium name="DOE Joint Genome Institute"/>
            <person name="Aerts A."/>
            <person name="Atanasova L."/>
            <person name="Chenthamara K."/>
            <person name="Zhang J."/>
            <person name="Grujic M."/>
            <person name="Henrissat B."/>
            <person name="Kuo A."/>
            <person name="Salamov A."/>
            <person name="Lipzen A."/>
            <person name="Labutti K."/>
            <person name="Barry K."/>
            <person name="Miao Y."/>
            <person name="Rahimi M.J."/>
            <person name="Shen Q."/>
            <person name="Grigoriev I.V."/>
            <person name="Kubicek C.P."/>
            <person name="Druzhinina I.S."/>
        </authorList>
    </citation>
    <scope>NUCLEOTIDE SEQUENCE [LARGE SCALE GENOMIC DNA]</scope>
    <source>
        <strain evidence="2 3">CBS 433.97</strain>
    </source>
</reference>
<organism evidence="2 3">
    <name type="scientific">Trichoderma asperellum (strain ATCC 204424 / CBS 433.97 / NBRC 101777)</name>
    <dbReference type="NCBI Taxonomy" id="1042311"/>
    <lineage>
        <taxon>Eukaryota</taxon>
        <taxon>Fungi</taxon>
        <taxon>Dikarya</taxon>
        <taxon>Ascomycota</taxon>
        <taxon>Pezizomycotina</taxon>
        <taxon>Sordariomycetes</taxon>
        <taxon>Hypocreomycetidae</taxon>
        <taxon>Hypocreales</taxon>
        <taxon>Hypocreaceae</taxon>
        <taxon>Trichoderma</taxon>
    </lineage>
</organism>
<dbReference type="AlphaFoldDB" id="A0A2T3Z752"/>
<name>A0A2T3Z752_TRIA4</name>
<gene>
    <name evidence="2" type="ORF">M441DRAFT_47169</name>
</gene>
<evidence type="ECO:0000313" key="3">
    <source>
        <dbReference type="Proteomes" id="UP000240493"/>
    </source>
</evidence>
<feature type="region of interest" description="Disordered" evidence="1">
    <location>
        <begin position="49"/>
        <end position="71"/>
    </location>
</feature>
<sequence>MSLAALAAHATRHKQEDHFRAASEFPGAQSAEQSALASAPPSICFSLSPIKPENAGSRVKGGHRDLPSKAGRLLDSNTVQAMMVLPIPATLMRELHVRTGCHSPAESMSLALNRAQLSMQHQSSATTSGGPRNRAKMLLLTADNLQLGS</sequence>
<evidence type="ECO:0000313" key="2">
    <source>
        <dbReference type="EMBL" id="PTB40639.1"/>
    </source>
</evidence>